<dbReference type="InterPro" id="IPR050473">
    <property type="entry name" value="A2M/Complement_sys"/>
</dbReference>
<dbReference type="Gene3D" id="2.60.40.690">
    <property type="entry name" value="Alpha-macroglobulin, receptor-binding domain"/>
    <property type="match status" value="1"/>
</dbReference>
<keyword evidence="2" id="KW-0882">Thioester bond</keyword>
<sequence length="1522" mass="172811">MNFRFTAYIVLLVALFSNHLKAQKQFKDFEKEKTYIQTSHVFYKPGETMYFKIYTVQAENNLPADQSRVVNFELIDPSGSVVSKNKYEITNGWSEGYFYFNEDMKGGIYKIRAFTGWMQNEEGKNAFEKEITLQKVVSPRILMKLDFPKKGYGAGDEVTADFSMRSLANLPIPFYEAYYTVMYNGEKVTEGSLITDKEGKNQLKFNLPKVLTSSDALLNIKVVFDGFTESISRNIPVVLNKLDVKFMPEGGTFINGTEQNIAFKILDEFEKPVDAVLEIYNGNHKKVAEASAYNFGMGSFIFTPEKGQTYYAKVTRPENISQIYPLPTAQDAGIIFNLRKDHQKIYFTITSTDNRNIVVKGSFREKEIYSKPLSLQKGQNRFEIPESELPSGISRFTVLEGEKPLAERIVFTNEDRQMNVKIKPVKKHYLPREKVVLDIETTDHNGKPIPANLAMSVVDDKLWTYADDKQNHILSWLLMDSELKGKIEKPQFYFDKKEEKAKKSLDLVMLTNGYRYFELVPEVVKNQKYKYLPEKKNPIYGIVEDEKGNPVKADIYLVEGSRVLKQETSNEGTFYFSDLKQSYGYKLIAKSFQPKQEVKIRILSYRLAVNPLAKKSLNNVNVEEVVKEALKEAGTIKLKAEPQSEQANMETSKQTFRNRPERPSRSRGSLKDTIMKNTRIEEVVMVAYGVMRKKDLTAAVTPVKAEELQNPDLASVVNGKVAGVTVNSPNGQAGSMVSLRIRGTTSISNKTPLFIVDGMPVENFSAIINPNDIDNITILKDAVATSVYGSRAANGVVIINSLSNKRSGLKADITPKTYYAVMAIPRDSLLSYSYSRNFSYPVYKTTNTPYRFDYRETLYWNPVVETDKNGKAKVEFYNSDANSAFRIMTEGISGTGQIGRDETTYAVQSLIAIDAKIPQYLTRTDQMTIPVVIKNNSSETRKMKLDVIVPNRVKLIEFDSIITLKPLESGRMLVRMQTDDVISSNIQFAIQSGDFRETAIFPFNVEEKGFPHHYSLISNKAENIHPVIPDYINGSFFSSYIVFDNTALQLFEDLERLKREPHGCFEQLSSTVYPNIFILDYLKAIKRITPETEALVIRNMRKGFQKMLAYKGRDGGFGYFNSSESDAAVSAFALMEFKDLKKYVPIDQRIIQNLTSFILSKKNQNGVFEVRKSYEMQRPFNEHAWSRNLYVIYALSKSGIKEGLDQVYKTALDKAKATKDSYQLALMANTAAHLNKDSDYQELITLLNQQYENDKLKTETTFTGSGGFSAKAETLSLYIMALQKDEKLNELKIAEAVDRLVNYNGYYGFGSTQATALALEALSDFFAKNEKLYGTQKPVVTINGAKTKPDLSLSSAYKTGQNEIKVEYDGSIQKGLPYKLEYQYYTLQAPESKDIPVILETRLKQGISKVGETSRMTVNVKNKINGPLPMVTAKIGIPAGLSLQNALLKDLIDKKQISYYEISDNYLVLYWEHFDAQETKVINLDLKVEFAGEYTGKSSNVYMYYMPESKFWNQGVTVKTEY</sequence>
<dbReference type="Gene3D" id="2.60.40.1930">
    <property type="match status" value="1"/>
</dbReference>
<dbReference type="Gene3D" id="2.170.130.10">
    <property type="entry name" value="TonB-dependent receptor, plug domain"/>
    <property type="match status" value="1"/>
</dbReference>
<dbReference type="InterPro" id="IPR039426">
    <property type="entry name" value="TonB-dep_rcpt-like"/>
</dbReference>
<gene>
    <name evidence="7" type="ORF">AOB46_02470</name>
</gene>
<dbReference type="InterPro" id="IPR001599">
    <property type="entry name" value="Macroglobln_a2"/>
</dbReference>
<dbReference type="InterPro" id="IPR036595">
    <property type="entry name" value="A-macroglobulin_rcpt-bd_sf"/>
</dbReference>
<feature type="domain" description="Alpha-2-macroglobulin" evidence="6">
    <location>
        <begin position="857"/>
        <end position="947"/>
    </location>
</feature>
<proteinExistence type="inferred from homology"/>
<dbReference type="CDD" id="cd02891">
    <property type="entry name" value="A2M_like"/>
    <property type="match status" value="1"/>
</dbReference>
<evidence type="ECO:0000313" key="7">
    <source>
        <dbReference type="EMBL" id="KPE52874.1"/>
    </source>
</evidence>
<evidence type="ECO:0000256" key="5">
    <source>
        <dbReference type="SAM" id="SignalP"/>
    </source>
</evidence>
<feature type="chain" id="PRO_5005851968" description="Alpha-2-macroglobulin domain-containing protein" evidence="5">
    <location>
        <begin position="23"/>
        <end position="1522"/>
    </location>
</feature>
<dbReference type="InterPro" id="IPR008930">
    <property type="entry name" value="Terpenoid_cyclase/PrenylTrfase"/>
</dbReference>
<keyword evidence="3" id="KW-0812">Transmembrane</keyword>
<keyword evidence="3" id="KW-0998">Cell outer membrane</keyword>
<dbReference type="GO" id="GO:0005615">
    <property type="term" value="C:extracellular space"/>
    <property type="evidence" value="ECO:0007669"/>
    <property type="project" value="InterPro"/>
</dbReference>
<dbReference type="RefSeq" id="WP_062696446.1">
    <property type="nucleotide sequence ID" value="NZ_LJOD01000001.1"/>
</dbReference>
<keyword evidence="1 5" id="KW-0732">Signal</keyword>
<evidence type="ECO:0000256" key="3">
    <source>
        <dbReference type="PROSITE-ProRule" id="PRU01360"/>
    </source>
</evidence>
<protein>
    <recommendedName>
        <fullName evidence="6">Alpha-2-macroglobulin domain-containing protein</fullName>
    </recommendedName>
</protein>
<name>A0A0N0IY80_CHRID</name>
<dbReference type="Gene3D" id="1.50.10.20">
    <property type="match status" value="1"/>
</dbReference>
<dbReference type="InterPro" id="IPR037066">
    <property type="entry name" value="Plug_dom_sf"/>
</dbReference>
<dbReference type="OrthoDB" id="679547at2"/>
<dbReference type="SUPFAM" id="SSF49410">
    <property type="entry name" value="Alpha-macroglobulin receptor domain"/>
    <property type="match status" value="1"/>
</dbReference>
<keyword evidence="3" id="KW-0472">Membrane</keyword>
<dbReference type="Pfam" id="PF07678">
    <property type="entry name" value="TED_complement"/>
    <property type="match status" value="1"/>
</dbReference>
<feature type="compositionally biased region" description="Basic and acidic residues" evidence="4">
    <location>
        <begin position="658"/>
        <end position="670"/>
    </location>
</feature>
<dbReference type="Pfam" id="PF07715">
    <property type="entry name" value="Plug"/>
    <property type="match status" value="1"/>
</dbReference>
<dbReference type="SUPFAM" id="SSF48239">
    <property type="entry name" value="Terpenoid cyclases/Protein prenyltransferases"/>
    <property type="match status" value="1"/>
</dbReference>
<evidence type="ECO:0000313" key="8">
    <source>
        <dbReference type="Proteomes" id="UP000037953"/>
    </source>
</evidence>
<dbReference type="EMBL" id="LJOD01000001">
    <property type="protein sequence ID" value="KPE52874.1"/>
    <property type="molecule type" value="Genomic_DNA"/>
</dbReference>
<dbReference type="PANTHER" id="PTHR11412:SF136">
    <property type="entry name" value="CD109 ANTIGEN"/>
    <property type="match status" value="1"/>
</dbReference>
<dbReference type="NCBIfam" id="TIGR04057">
    <property type="entry name" value="SusC_RagA_signa"/>
    <property type="match status" value="1"/>
</dbReference>
<keyword evidence="3" id="KW-0813">Transport</keyword>
<accession>A0A0N0IY80</accession>
<dbReference type="Pfam" id="PF00207">
    <property type="entry name" value="A2M"/>
    <property type="match status" value="1"/>
</dbReference>
<dbReference type="InterPro" id="IPR023997">
    <property type="entry name" value="TonB-dep_OMP_SusC/RagA_CS"/>
</dbReference>
<evidence type="ECO:0000256" key="4">
    <source>
        <dbReference type="SAM" id="MobiDB-lite"/>
    </source>
</evidence>
<dbReference type="PANTHER" id="PTHR11412">
    <property type="entry name" value="MACROGLOBULIN / COMPLEMENT"/>
    <property type="match status" value="1"/>
</dbReference>
<reference evidence="8" key="2">
    <citation type="submission" date="2015-09" db="EMBL/GenBank/DDBJ databases">
        <title>Draft genome sequence of a multidrug-resistant Chryseobacterium indologenes isolate from Malaysia.</title>
        <authorList>
            <person name="Yu C.Y."/>
            <person name="Ang G.Y."/>
            <person name="Chan K.-G."/>
        </authorList>
    </citation>
    <scope>NUCLEOTIDE SEQUENCE [LARGE SCALE GENOMIC DNA]</scope>
    <source>
        <strain evidence="8">CI_885</strain>
    </source>
</reference>
<dbReference type="GO" id="GO:0009279">
    <property type="term" value="C:cell outer membrane"/>
    <property type="evidence" value="ECO:0007669"/>
    <property type="project" value="UniProtKB-SubCell"/>
</dbReference>
<comment type="subcellular location">
    <subcellularLocation>
        <location evidence="3">Cell outer membrane</location>
        <topology evidence="3">Multi-pass membrane protein</topology>
    </subcellularLocation>
</comment>
<evidence type="ECO:0000256" key="2">
    <source>
        <dbReference type="ARBA" id="ARBA00022966"/>
    </source>
</evidence>
<evidence type="ECO:0000259" key="6">
    <source>
        <dbReference type="SMART" id="SM01360"/>
    </source>
</evidence>
<dbReference type="PATRIC" id="fig|253.9.peg.524"/>
<reference evidence="7 8" key="1">
    <citation type="journal article" date="2015" name="Genom Data">
        <title>Draft genome sequence of a multidrug-resistant Chryseobacterium indologenes isolate from Malaysia.</title>
        <authorList>
            <person name="Yu C.Y."/>
            <person name="Ang G.Y."/>
            <person name="Cheng H.J."/>
            <person name="Cheong Y.M."/>
            <person name="Yin W.F."/>
            <person name="Chan K.G."/>
        </authorList>
    </citation>
    <scope>NUCLEOTIDE SEQUENCE [LARGE SCALE GENOMIC DNA]</scope>
    <source>
        <strain evidence="7 8">CI_885</strain>
    </source>
</reference>
<dbReference type="Proteomes" id="UP000037953">
    <property type="component" value="Unassembled WGS sequence"/>
</dbReference>
<dbReference type="InterPro" id="IPR047565">
    <property type="entry name" value="Alpha-macroglob_thiol-ester_cl"/>
</dbReference>
<dbReference type="GO" id="GO:0004866">
    <property type="term" value="F:endopeptidase inhibitor activity"/>
    <property type="evidence" value="ECO:0007669"/>
    <property type="project" value="InterPro"/>
</dbReference>
<dbReference type="SMART" id="SM01419">
    <property type="entry name" value="Thiol-ester_cl"/>
    <property type="match status" value="1"/>
</dbReference>
<comment type="similarity">
    <text evidence="3">Belongs to the TonB-dependent receptor family.</text>
</comment>
<dbReference type="SMART" id="SM01360">
    <property type="entry name" value="A2M"/>
    <property type="match status" value="1"/>
</dbReference>
<evidence type="ECO:0000256" key="1">
    <source>
        <dbReference type="ARBA" id="ARBA00022729"/>
    </source>
</evidence>
<comment type="caution">
    <text evidence="7">The sequence shown here is derived from an EMBL/GenBank/DDBJ whole genome shotgun (WGS) entry which is preliminary data.</text>
</comment>
<keyword evidence="3" id="KW-1134">Transmembrane beta strand</keyword>
<dbReference type="InterPro" id="IPR011626">
    <property type="entry name" value="Alpha-macroglobulin_TED"/>
</dbReference>
<feature type="compositionally biased region" description="Polar residues" evidence="4">
    <location>
        <begin position="643"/>
        <end position="657"/>
    </location>
</feature>
<feature type="signal peptide" evidence="5">
    <location>
        <begin position="1"/>
        <end position="22"/>
    </location>
</feature>
<dbReference type="SUPFAM" id="SSF56935">
    <property type="entry name" value="Porins"/>
    <property type="match status" value="1"/>
</dbReference>
<dbReference type="PROSITE" id="PS52016">
    <property type="entry name" value="TONB_DEPENDENT_REC_3"/>
    <property type="match status" value="1"/>
</dbReference>
<feature type="region of interest" description="Disordered" evidence="4">
    <location>
        <begin position="641"/>
        <end position="670"/>
    </location>
</feature>
<dbReference type="InterPro" id="IPR012910">
    <property type="entry name" value="Plug_dom"/>
</dbReference>
<organism evidence="7 8">
    <name type="scientific">Chryseobacterium indologenes</name>
    <name type="common">Flavobacterium indologenes</name>
    <dbReference type="NCBI Taxonomy" id="253"/>
    <lineage>
        <taxon>Bacteria</taxon>
        <taxon>Pseudomonadati</taxon>
        <taxon>Bacteroidota</taxon>
        <taxon>Flavobacteriia</taxon>
        <taxon>Flavobacteriales</taxon>
        <taxon>Weeksellaceae</taxon>
        <taxon>Chryseobacterium group</taxon>
        <taxon>Chryseobacterium</taxon>
    </lineage>
</organism>